<dbReference type="CDD" id="cd14445">
    <property type="entry name" value="RILP-like"/>
    <property type="match status" value="1"/>
</dbReference>
<evidence type="ECO:0000256" key="4">
    <source>
        <dbReference type="ARBA" id="ARBA00022448"/>
    </source>
</evidence>
<keyword evidence="10" id="KW-0966">Cell projection</keyword>
<dbReference type="GO" id="GO:0060271">
    <property type="term" value="P:cilium assembly"/>
    <property type="evidence" value="ECO:0007669"/>
    <property type="project" value="TreeGrafter"/>
</dbReference>
<accession>A0A553PUY3</accession>
<reference evidence="14 15" key="1">
    <citation type="journal article" date="2019" name="Sci. Data">
        <title>Hybrid genome assembly and annotation of Danionella translucida.</title>
        <authorList>
            <person name="Kadobianskyi M."/>
            <person name="Schulze L."/>
            <person name="Schuelke M."/>
            <person name="Judkewitz B."/>
        </authorList>
    </citation>
    <scope>NUCLEOTIDE SEQUENCE [LARGE SCALE GENOMIC DNA]</scope>
    <source>
        <strain evidence="14 15">Bolton</strain>
    </source>
</reference>
<dbReference type="STRING" id="623744.A0A553PUY3"/>
<dbReference type="Proteomes" id="UP000316079">
    <property type="component" value="Unassembled WGS sequence"/>
</dbReference>
<evidence type="ECO:0000256" key="2">
    <source>
        <dbReference type="ARBA" id="ARBA00004300"/>
    </source>
</evidence>
<dbReference type="GO" id="GO:0036064">
    <property type="term" value="C:ciliary basal body"/>
    <property type="evidence" value="ECO:0007669"/>
    <property type="project" value="TreeGrafter"/>
</dbReference>
<evidence type="ECO:0000256" key="11">
    <source>
        <dbReference type="ARBA" id="ARBA00040819"/>
    </source>
</evidence>
<dbReference type="AlphaFoldDB" id="A0A553PUY3"/>
<evidence type="ECO:0000256" key="8">
    <source>
        <dbReference type="ARBA" id="ARBA00023069"/>
    </source>
</evidence>
<dbReference type="InterPro" id="IPR034743">
    <property type="entry name" value="RH1"/>
</dbReference>
<dbReference type="GO" id="GO:0005829">
    <property type="term" value="C:cytosol"/>
    <property type="evidence" value="ECO:0007669"/>
    <property type="project" value="UniProtKB-SubCell"/>
</dbReference>
<comment type="caution">
    <text evidence="14">The sequence shown here is derived from an EMBL/GenBank/DDBJ whole genome shotgun (WGS) entry which is preliminary data.</text>
</comment>
<dbReference type="InterPro" id="IPR051241">
    <property type="entry name" value="DZIP_RILPL"/>
</dbReference>
<feature type="coiled-coil region" evidence="12">
    <location>
        <begin position="74"/>
        <end position="133"/>
    </location>
</feature>
<name>A0A553PUY3_9TELE</name>
<sequence>MGDEGSALEKSAADLTVMDVYDIAALVGQEFERLIDRFGCEALARLVPKVVRVLELLEAAVTRSTSGTGGFTEAEELRLELERLRLERTERLERDRKHKKELELVEDVWRGEAQDLLSQIALLQQENQSLLSNLSVKESPDAEEETQRQEALAQESDTLDQWVTVSRSPRFYFSIQMSVRTWRQFIMEVENTSL</sequence>
<evidence type="ECO:0000256" key="3">
    <source>
        <dbReference type="ARBA" id="ARBA00004514"/>
    </source>
</evidence>
<feature type="domain" description="RH1" evidence="13">
    <location>
        <begin position="3"/>
        <end position="94"/>
    </location>
</feature>
<evidence type="ECO:0000256" key="10">
    <source>
        <dbReference type="ARBA" id="ARBA00023273"/>
    </source>
</evidence>
<gene>
    <name evidence="14" type="ORF">DNTS_025308</name>
</gene>
<dbReference type="GO" id="GO:0005813">
    <property type="term" value="C:centrosome"/>
    <property type="evidence" value="ECO:0007669"/>
    <property type="project" value="UniProtKB-SubCell"/>
</dbReference>
<dbReference type="OrthoDB" id="10069524at2759"/>
<dbReference type="GO" id="GO:0051959">
    <property type="term" value="F:dynein light intermediate chain binding"/>
    <property type="evidence" value="ECO:0007669"/>
    <property type="project" value="TreeGrafter"/>
</dbReference>
<dbReference type="GO" id="GO:0015031">
    <property type="term" value="P:protein transport"/>
    <property type="evidence" value="ECO:0007669"/>
    <property type="project" value="UniProtKB-KW"/>
</dbReference>
<dbReference type="PANTHER" id="PTHR21502:SF6">
    <property type="entry name" value="RILP-LIKE PROTEIN 1"/>
    <property type="match status" value="1"/>
</dbReference>
<evidence type="ECO:0000259" key="13">
    <source>
        <dbReference type="PROSITE" id="PS51776"/>
    </source>
</evidence>
<keyword evidence="15" id="KW-1185">Reference proteome</keyword>
<evidence type="ECO:0000313" key="15">
    <source>
        <dbReference type="Proteomes" id="UP000316079"/>
    </source>
</evidence>
<evidence type="ECO:0000256" key="5">
    <source>
        <dbReference type="ARBA" id="ARBA00022490"/>
    </source>
</evidence>
<dbReference type="GO" id="GO:0031267">
    <property type="term" value="F:small GTPase binding"/>
    <property type="evidence" value="ECO:0007669"/>
    <property type="project" value="TreeGrafter"/>
</dbReference>
<protein>
    <recommendedName>
        <fullName evidence="11">RILP-like protein 2</fullName>
    </recommendedName>
</protein>
<evidence type="ECO:0000313" key="14">
    <source>
        <dbReference type="EMBL" id="TRY81498.1"/>
    </source>
</evidence>
<evidence type="ECO:0000256" key="7">
    <source>
        <dbReference type="ARBA" id="ARBA00023054"/>
    </source>
</evidence>
<dbReference type="Pfam" id="PF09744">
    <property type="entry name" value="RH1"/>
    <property type="match status" value="1"/>
</dbReference>
<keyword evidence="5" id="KW-0963">Cytoplasm</keyword>
<dbReference type="FunFam" id="1.20.58.1770:FF:000003">
    <property type="entry name" value="RILP-like protein 2 isoform X1"/>
    <property type="match status" value="1"/>
</dbReference>
<organism evidence="14 15">
    <name type="scientific">Danionella cerebrum</name>
    <dbReference type="NCBI Taxonomy" id="2873325"/>
    <lineage>
        <taxon>Eukaryota</taxon>
        <taxon>Metazoa</taxon>
        <taxon>Chordata</taxon>
        <taxon>Craniata</taxon>
        <taxon>Vertebrata</taxon>
        <taxon>Euteleostomi</taxon>
        <taxon>Actinopterygii</taxon>
        <taxon>Neopterygii</taxon>
        <taxon>Teleostei</taxon>
        <taxon>Ostariophysi</taxon>
        <taxon>Cypriniformes</taxon>
        <taxon>Danionidae</taxon>
        <taxon>Danioninae</taxon>
        <taxon>Danionella</taxon>
    </lineage>
</organism>
<dbReference type="Gene3D" id="1.20.58.1770">
    <property type="match status" value="1"/>
</dbReference>
<keyword evidence="4" id="KW-0813">Transport</keyword>
<keyword evidence="7 12" id="KW-0175">Coiled coil</keyword>
<dbReference type="PANTHER" id="PTHR21502">
    <property type="entry name" value="ZINC FINGER PROTEIN DZIP1"/>
    <property type="match status" value="1"/>
</dbReference>
<keyword evidence="8" id="KW-0969">Cilium</keyword>
<evidence type="ECO:0000256" key="9">
    <source>
        <dbReference type="ARBA" id="ARBA00023212"/>
    </source>
</evidence>
<evidence type="ECO:0000256" key="1">
    <source>
        <dbReference type="ARBA" id="ARBA00004138"/>
    </source>
</evidence>
<evidence type="ECO:0000256" key="6">
    <source>
        <dbReference type="ARBA" id="ARBA00022927"/>
    </source>
</evidence>
<keyword evidence="9" id="KW-0206">Cytoskeleton</keyword>
<dbReference type="EMBL" id="SRMA01026622">
    <property type="protein sequence ID" value="TRY81498.1"/>
    <property type="molecule type" value="Genomic_DNA"/>
</dbReference>
<keyword evidence="6" id="KW-0653">Protein transport</keyword>
<proteinExistence type="predicted"/>
<comment type="subcellular location">
    <subcellularLocation>
        <location evidence="1">Cell projection</location>
        <location evidence="1">Cilium</location>
    </subcellularLocation>
    <subcellularLocation>
        <location evidence="2">Cytoplasm</location>
        <location evidence="2">Cytoskeleton</location>
        <location evidence="2">Microtubule organizing center</location>
        <location evidence="2">Centrosome</location>
    </subcellularLocation>
    <subcellularLocation>
        <location evidence="3">Cytoplasm</location>
        <location evidence="3">Cytosol</location>
    </subcellularLocation>
</comment>
<dbReference type="PROSITE" id="PS51776">
    <property type="entry name" value="RH1"/>
    <property type="match status" value="1"/>
</dbReference>
<evidence type="ECO:0000256" key="12">
    <source>
        <dbReference type="SAM" id="Coils"/>
    </source>
</evidence>